<dbReference type="Pfam" id="PF06429">
    <property type="entry name" value="Flg_bbr_C"/>
    <property type="match status" value="1"/>
</dbReference>
<dbReference type="InterPro" id="IPR010930">
    <property type="entry name" value="Flg_bb/hook_C_dom"/>
</dbReference>
<evidence type="ECO:0000256" key="1">
    <source>
        <dbReference type="ARBA" id="ARBA00004117"/>
    </source>
</evidence>
<evidence type="ECO:0000256" key="6">
    <source>
        <dbReference type="RuleBase" id="RU362062"/>
    </source>
</evidence>
<dbReference type="KEGG" id="jpo:G7058_05875"/>
<accession>A0A6G7WHE3</accession>
<evidence type="ECO:0000256" key="4">
    <source>
        <dbReference type="ARBA" id="ARBA00023143"/>
    </source>
</evidence>
<evidence type="ECO:0000259" key="8">
    <source>
        <dbReference type="Pfam" id="PF06429"/>
    </source>
</evidence>
<keyword evidence="4 6" id="KW-0975">Bacterial flagellum</keyword>
<keyword evidence="10" id="KW-1185">Reference proteome</keyword>
<comment type="subcellular location">
    <subcellularLocation>
        <location evidence="1 6">Bacterial flagellum basal body</location>
    </subcellularLocation>
</comment>
<evidence type="ECO:0000256" key="2">
    <source>
        <dbReference type="ARBA" id="ARBA00009677"/>
    </source>
</evidence>
<feature type="domain" description="Flagellar basal-body/hook protein C-terminal" evidence="8">
    <location>
        <begin position="95"/>
        <end position="137"/>
    </location>
</feature>
<dbReference type="AlphaFoldDB" id="A0A6G7WHE3"/>
<evidence type="ECO:0000259" key="7">
    <source>
        <dbReference type="Pfam" id="PF00460"/>
    </source>
</evidence>
<keyword evidence="9" id="KW-0966">Cell projection</keyword>
<dbReference type="PANTHER" id="PTHR30435">
    <property type="entry name" value="FLAGELLAR PROTEIN"/>
    <property type="match status" value="1"/>
</dbReference>
<comment type="subunit">
    <text evidence="5 6">The basal body constitutes a major portion of the flagellar organelle and consists of four rings (L,P,S, and M) mounted on a central rod. The rod consists of about 26 subunits of FlgG in the distal portion, and FlgB, FlgC and FlgF are thought to build up the proximal portion of the rod with about 6 subunits each.</text>
</comment>
<reference evidence="9 10" key="1">
    <citation type="journal article" date="2017" name="Int. J. Syst. Evol. Microbiol.">
        <title>Jeotgalibaca porci sp. nov. and Jeotgalibaca arthritidis sp. nov., isolated from pigs, and emended description of the genus Jeotgalibaca.</title>
        <authorList>
            <person name="Zamora L."/>
            <person name="Perez-Sancho M."/>
            <person name="Dominguez L."/>
            <person name="Fernandez-Garayzabal J.F."/>
            <person name="Vela A.I."/>
        </authorList>
    </citation>
    <scope>NUCLEOTIDE SEQUENCE [LARGE SCALE GENOMIC DNA]</scope>
    <source>
        <strain evidence="9 10">CCUG 69148</strain>
    </source>
</reference>
<comment type="similarity">
    <text evidence="2">Belongs to the flagella basal body rod proteins family.</text>
</comment>
<evidence type="ECO:0000256" key="3">
    <source>
        <dbReference type="ARBA" id="ARBA00017941"/>
    </source>
</evidence>
<organism evidence="9 10">
    <name type="scientific">Jeotgalibaca porci</name>
    <dbReference type="NCBI Taxonomy" id="1868793"/>
    <lineage>
        <taxon>Bacteria</taxon>
        <taxon>Bacillati</taxon>
        <taxon>Bacillota</taxon>
        <taxon>Bacilli</taxon>
        <taxon>Lactobacillales</taxon>
        <taxon>Carnobacteriaceae</taxon>
        <taxon>Jeotgalibaca</taxon>
    </lineage>
</organism>
<sequence>MAVFDALHISSSGLSLERLKLDTFSTNIANVNTTRTEEGGPYQRKSIVFEEALKSSSSQFNLNNQKSFGVRTTEIATDETVVMTYDPSHPDANAEGYVASSNVNMADEMVNMMNTIRAYEANATALEAGKDMLKQALLISAK</sequence>
<evidence type="ECO:0000256" key="5">
    <source>
        <dbReference type="ARBA" id="ARBA00025933"/>
    </source>
</evidence>
<dbReference type="InterPro" id="IPR006299">
    <property type="entry name" value="FlgC"/>
</dbReference>
<dbReference type="Proteomes" id="UP000501830">
    <property type="component" value="Chromosome"/>
</dbReference>
<evidence type="ECO:0000313" key="9">
    <source>
        <dbReference type="EMBL" id="QIK51618.1"/>
    </source>
</evidence>
<keyword evidence="9" id="KW-0969">Cilium</keyword>
<dbReference type="InterPro" id="IPR001444">
    <property type="entry name" value="Flag_bb_rod_N"/>
</dbReference>
<dbReference type="RefSeq" id="WP_166062675.1">
    <property type="nucleotide sequence ID" value="NZ_CP049889.1"/>
</dbReference>
<keyword evidence="9" id="KW-0282">Flagellum</keyword>
<dbReference type="Pfam" id="PF00460">
    <property type="entry name" value="Flg_bb_rod"/>
    <property type="match status" value="1"/>
</dbReference>
<dbReference type="GO" id="GO:0071978">
    <property type="term" value="P:bacterial-type flagellum-dependent swarming motility"/>
    <property type="evidence" value="ECO:0007669"/>
    <property type="project" value="TreeGrafter"/>
</dbReference>
<proteinExistence type="inferred from homology"/>
<dbReference type="GO" id="GO:0030694">
    <property type="term" value="C:bacterial-type flagellum basal body, rod"/>
    <property type="evidence" value="ECO:0007669"/>
    <property type="project" value="UniProtKB-UniRule"/>
</dbReference>
<dbReference type="PANTHER" id="PTHR30435:SF2">
    <property type="entry name" value="FLAGELLAR BASAL-BODY ROD PROTEIN FLGC"/>
    <property type="match status" value="1"/>
</dbReference>
<gene>
    <name evidence="9" type="primary">flgC</name>
    <name evidence="9" type="ORF">G7058_05875</name>
</gene>
<evidence type="ECO:0000313" key="10">
    <source>
        <dbReference type="Proteomes" id="UP000501830"/>
    </source>
</evidence>
<dbReference type="NCBIfam" id="TIGR01395">
    <property type="entry name" value="FlgC"/>
    <property type="match status" value="1"/>
</dbReference>
<dbReference type="GeneID" id="94552801"/>
<name>A0A6G7WHE3_9LACT</name>
<feature type="domain" description="Flagellar basal body rod protein N-terminal" evidence="7">
    <location>
        <begin position="9"/>
        <end position="35"/>
    </location>
</feature>
<protein>
    <recommendedName>
        <fullName evidence="3 6">Flagellar basal-body rod protein FlgC</fullName>
    </recommendedName>
</protein>
<dbReference type="EMBL" id="CP049889">
    <property type="protein sequence ID" value="QIK51618.1"/>
    <property type="molecule type" value="Genomic_DNA"/>
</dbReference>